<feature type="domain" description="Endonuclease/exonuclease/phosphatase" evidence="3">
    <location>
        <begin position="300"/>
        <end position="604"/>
    </location>
</feature>
<dbReference type="Gene3D" id="3.60.10.10">
    <property type="entry name" value="Endonuclease/exonuclease/phosphatase"/>
    <property type="match status" value="1"/>
</dbReference>
<feature type="chain" id="PRO_5004208114" description="Endonuclease/exonuclease/phosphatase domain-containing protein" evidence="2">
    <location>
        <begin position="20"/>
        <end position="654"/>
    </location>
</feature>
<dbReference type="OMA" id="LWVTVKP"/>
<dbReference type="Proteomes" id="UP000001056">
    <property type="component" value="Unassembled WGS sequence"/>
</dbReference>
<evidence type="ECO:0000256" key="1">
    <source>
        <dbReference type="SAM" id="MobiDB-lite"/>
    </source>
</evidence>
<evidence type="ECO:0000259" key="3">
    <source>
        <dbReference type="Pfam" id="PF03372"/>
    </source>
</evidence>
<evidence type="ECO:0000313" key="4">
    <source>
        <dbReference type="EMBL" id="EAQ85431.1"/>
    </source>
</evidence>
<dbReference type="InterPro" id="IPR036691">
    <property type="entry name" value="Endo/exonu/phosph_ase_sf"/>
</dbReference>
<dbReference type="InterPro" id="IPR005135">
    <property type="entry name" value="Endo/exonuclease/phosphatase"/>
</dbReference>
<keyword evidence="2" id="KW-0732">Signal</keyword>
<dbReference type="CDD" id="cd04486">
    <property type="entry name" value="YhcR_OBF_like"/>
    <property type="match status" value="1"/>
</dbReference>
<feature type="region of interest" description="Disordered" evidence="1">
    <location>
        <begin position="623"/>
        <end position="654"/>
    </location>
</feature>
<dbReference type="GeneID" id="4395550"/>
<dbReference type="HOGENOM" id="CLU_003608_0_0_1"/>
<dbReference type="GO" id="GO:0003824">
    <property type="term" value="F:catalytic activity"/>
    <property type="evidence" value="ECO:0007669"/>
    <property type="project" value="InterPro"/>
</dbReference>
<dbReference type="AlphaFoldDB" id="Q2GRF9"/>
<dbReference type="PANTHER" id="PTHR42834">
    <property type="entry name" value="ENDONUCLEASE/EXONUCLEASE/PHOSPHATASE FAMILY PROTEIN (AFU_ORTHOLOGUE AFUA_3G09210)"/>
    <property type="match status" value="1"/>
</dbReference>
<dbReference type="VEuPathDB" id="FungiDB:CHGG_09445"/>
<organism evidence="4 5">
    <name type="scientific">Chaetomium globosum (strain ATCC 6205 / CBS 148.51 / DSM 1962 / NBRC 6347 / NRRL 1970)</name>
    <name type="common">Soil fungus</name>
    <dbReference type="NCBI Taxonomy" id="306901"/>
    <lineage>
        <taxon>Eukaryota</taxon>
        <taxon>Fungi</taxon>
        <taxon>Dikarya</taxon>
        <taxon>Ascomycota</taxon>
        <taxon>Pezizomycotina</taxon>
        <taxon>Sordariomycetes</taxon>
        <taxon>Sordariomycetidae</taxon>
        <taxon>Sordariales</taxon>
        <taxon>Chaetomiaceae</taxon>
        <taxon>Chaetomium</taxon>
    </lineage>
</organism>
<dbReference type="STRING" id="306901.Q2GRF9"/>
<dbReference type="RefSeq" id="XP_001227372.1">
    <property type="nucleotide sequence ID" value="XM_001227371.1"/>
</dbReference>
<dbReference type="SUPFAM" id="SSF56219">
    <property type="entry name" value="DNase I-like"/>
    <property type="match status" value="1"/>
</dbReference>
<dbReference type="InParanoid" id="Q2GRF9"/>
<protein>
    <recommendedName>
        <fullName evidence="3">Endonuclease/exonuclease/phosphatase domain-containing protein</fullName>
    </recommendedName>
</protein>
<dbReference type="PANTHER" id="PTHR42834:SF1">
    <property type="entry name" value="ENDONUCLEASE_EXONUCLEASE_PHOSPHATASE FAMILY PROTEIN (AFU_ORTHOLOGUE AFUA_3G09210)"/>
    <property type="match status" value="1"/>
</dbReference>
<keyword evidence="5" id="KW-1185">Reference proteome</keyword>
<sequence length="654" mass="70173">MKPTPVFWAFASLQSLVTALSIAEINGNTFLSPFSGQTVTNVTGLLIAKGPNGVWIRSTTPDDDEATSEAIYVFSSSVGANLTVGDIISLDGKVTEYRSNANYIYLTEIASPKNVKLVSSGNEVKPLVIGKDTLSPPTVQYSELDGGDIYNLPNGVANISELNPVLDPTKYGLDFWESLSGELVTVKAPRAIKTPNKYGDTWVVGDWEITGENEHGGITMSDKDSNPEVITIGSPLDGTKNPTDSKMGDRFEDITGVVQQTFGFYAILPLTALKTTTAASAAAPPTTLVSQGKCKALTFGSYNVENLAPTSAHLPKVAGHIVDYLKTPDLMFIQEVQDDSGPTDDGVVTANATLTALVGAVKSLSNVTYAFAEVEPVSNEDGGQPGGNIRVAYIYRPEIVSLYKPNQGGANDATEVVAQGKGNNSQSAPVLSFNPGRIDPANAAWKASRKPLAAAWMAKGSKKPFYTVNVHWSSKGGGTSLHGDRRPPINGAVDARMAQANVTGSFIAEILALDPAAKVIAAGDFNEFAFVQPMKTFSAISGMVDLDEAAKLPIEERYTYAYDMNAQALDHMYVSPALAHSKTTRFEHIHVNSWAAFDDVVSDHDASIALFNFLKRLDDGRSKPRYSQDVNTRRARYTQQRNTRRRLGSSPGSL</sequence>
<proteinExistence type="predicted"/>
<feature type="signal peptide" evidence="2">
    <location>
        <begin position="1"/>
        <end position="19"/>
    </location>
</feature>
<evidence type="ECO:0000313" key="5">
    <source>
        <dbReference type="Proteomes" id="UP000001056"/>
    </source>
</evidence>
<name>Q2GRF9_CHAGB</name>
<dbReference type="eggNOG" id="ENOG502QV0U">
    <property type="taxonomic scope" value="Eukaryota"/>
</dbReference>
<dbReference type="EMBL" id="CH408034">
    <property type="protein sequence ID" value="EAQ85431.1"/>
    <property type="molecule type" value="Genomic_DNA"/>
</dbReference>
<dbReference type="Pfam" id="PF03372">
    <property type="entry name" value="Exo_endo_phos"/>
    <property type="match status" value="1"/>
</dbReference>
<evidence type="ECO:0000256" key="2">
    <source>
        <dbReference type="SAM" id="SignalP"/>
    </source>
</evidence>
<gene>
    <name evidence="4" type="ORF">CHGG_09445</name>
</gene>
<accession>Q2GRF9</accession>
<dbReference type="OrthoDB" id="47488at2759"/>
<reference evidence="5" key="1">
    <citation type="journal article" date="2015" name="Genome Announc.">
        <title>Draft genome sequence of the cellulolytic fungus Chaetomium globosum.</title>
        <authorList>
            <person name="Cuomo C.A."/>
            <person name="Untereiner W.A."/>
            <person name="Ma L.-J."/>
            <person name="Grabherr M."/>
            <person name="Birren B.W."/>
        </authorList>
    </citation>
    <scope>NUCLEOTIDE SEQUENCE [LARGE SCALE GENOMIC DNA]</scope>
    <source>
        <strain evidence="5">ATCC 6205 / CBS 148.51 / DSM 1962 / NBRC 6347 / NRRL 1970</strain>
    </source>
</reference>